<keyword evidence="2" id="KW-1185">Reference proteome</keyword>
<reference evidence="1 2" key="1">
    <citation type="journal article" date="2009" name="Nature">
        <title>The Sorghum bicolor genome and the diversification of grasses.</title>
        <authorList>
            <person name="Paterson A.H."/>
            <person name="Bowers J.E."/>
            <person name="Bruggmann R."/>
            <person name="Dubchak I."/>
            <person name="Grimwood J."/>
            <person name="Gundlach H."/>
            <person name="Haberer G."/>
            <person name="Hellsten U."/>
            <person name="Mitros T."/>
            <person name="Poliakov A."/>
            <person name="Schmutz J."/>
            <person name="Spannagl M."/>
            <person name="Tang H."/>
            <person name="Wang X."/>
            <person name="Wicker T."/>
            <person name="Bharti A.K."/>
            <person name="Chapman J."/>
            <person name="Feltus F.A."/>
            <person name="Gowik U."/>
            <person name="Grigoriev I.V."/>
            <person name="Lyons E."/>
            <person name="Maher C.A."/>
            <person name="Martis M."/>
            <person name="Narechania A."/>
            <person name="Otillar R.P."/>
            <person name="Penning B.W."/>
            <person name="Salamov A.A."/>
            <person name="Wang Y."/>
            <person name="Zhang L."/>
            <person name="Carpita N.C."/>
            <person name="Freeling M."/>
            <person name="Gingle A.R."/>
            <person name="Hash C.T."/>
            <person name="Keller B."/>
            <person name="Klein P."/>
            <person name="Kresovich S."/>
            <person name="McCann M.C."/>
            <person name="Ming R."/>
            <person name="Peterson D.G."/>
            <person name="Mehboob-ur-Rahman"/>
            <person name="Ware D."/>
            <person name="Westhoff P."/>
            <person name="Mayer K.F."/>
            <person name="Messing J."/>
            <person name="Rokhsar D.S."/>
        </authorList>
    </citation>
    <scope>NUCLEOTIDE SEQUENCE [LARGE SCALE GENOMIC DNA]</scope>
    <source>
        <strain evidence="2">cv. BTx623</strain>
    </source>
</reference>
<accession>A0A1Z5R8G8</accession>
<proteinExistence type="predicted"/>
<organism evidence="1 2">
    <name type="scientific">Sorghum bicolor</name>
    <name type="common">Sorghum</name>
    <name type="synonym">Sorghum vulgare</name>
    <dbReference type="NCBI Taxonomy" id="4558"/>
    <lineage>
        <taxon>Eukaryota</taxon>
        <taxon>Viridiplantae</taxon>
        <taxon>Streptophyta</taxon>
        <taxon>Embryophyta</taxon>
        <taxon>Tracheophyta</taxon>
        <taxon>Spermatophyta</taxon>
        <taxon>Magnoliopsida</taxon>
        <taxon>Liliopsida</taxon>
        <taxon>Poales</taxon>
        <taxon>Poaceae</taxon>
        <taxon>PACMAD clade</taxon>
        <taxon>Panicoideae</taxon>
        <taxon>Andropogonodae</taxon>
        <taxon>Andropogoneae</taxon>
        <taxon>Sorghinae</taxon>
        <taxon>Sorghum</taxon>
    </lineage>
</organism>
<dbReference type="EMBL" id="CM000767">
    <property type="protein sequence ID" value="OQU79731.1"/>
    <property type="molecule type" value="Genomic_DNA"/>
</dbReference>
<sequence length="89" mass="10375">MDSSFNSADSLVRTTQLSKNACIPIRAGDRQRRRIIRLWIYRWIDGRKCIVAGTNHDGVIKRPFIRPAGFLHLPFNIYIFKVKSNLNME</sequence>
<dbReference type="AlphaFoldDB" id="A0A1Z5R8G8"/>
<evidence type="ECO:0000313" key="1">
    <source>
        <dbReference type="EMBL" id="OQU79731.1"/>
    </source>
</evidence>
<evidence type="ECO:0000313" key="2">
    <source>
        <dbReference type="Proteomes" id="UP000000768"/>
    </source>
</evidence>
<gene>
    <name evidence="1" type="ORF">SORBI_3008G188950</name>
</gene>
<name>A0A1Z5R8G8_SORBI</name>
<dbReference type="Gramene" id="OQU79731">
    <property type="protein sequence ID" value="OQU79731"/>
    <property type="gene ID" value="SORBI_3008G188950"/>
</dbReference>
<reference evidence="2" key="2">
    <citation type="journal article" date="2018" name="Plant J.">
        <title>The Sorghum bicolor reference genome: improved assembly, gene annotations, a transcriptome atlas, and signatures of genome organization.</title>
        <authorList>
            <person name="McCormick R.F."/>
            <person name="Truong S.K."/>
            <person name="Sreedasyam A."/>
            <person name="Jenkins J."/>
            <person name="Shu S."/>
            <person name="Sims D."/>
            <person name="Kennedy M."/>
            <person name="Amirebrahimi M."/>
            <person name="Weers B.D."/>
            <person name="McKinley B."/>
            <person name="Mattison A."/>
            <person name="Morishige D.T."/>
            <person name="Grimwood J."/>
            <person name="Schmutz J."/>
            <person name="Mullet J.E."/>
        </authorList>
    </citation>
    <scope>NUCLEOTIDE SEQUENCE [LARGE SCALE GENOMIC DNA]</scope>
    <source>
        <strain evidence="2">cv. BTx623</strain>
    </source>
</reference>
<dbReference type="InParanoid" id="A0A1Z5R8G8"/>
<dbReference type="Proteomes" id="UP000000768">
    <property type="component" value="Chromosome 8"/>
</dbReference>
<protein>
    <submittedName>
        <fullName evidence="1">Uncharacterized protein</fullName>
    </submittedName>
</protein>